<dbReference type="RefSeq" id="XP_014497323.1">
    <property type="nucleotide sequence ID" value="XM_014641837.2"/>
</dbReference>
<dbReference type="GeneID" id="106758844"/>
<accession>A0A1S3TU67</accession>
<dbReference type="GO" id="GO:0009535">
    <property type="term" value="C:chloroplast thylakoid membrane"/>
    <property type="evidence" value="ECO:0007669"/>
    <property type="project" value="InterPro"/>
</dbReference>
<reference evidence="4" key="2">
    <citation type="submission" date="2025-08" db="UniProtKB">
        <authorList>
            <consortium name="RefSeq"/>
        </authorList>
    </citation>
    <scope>IDENTIFICATION</scope>
    <source>
        <tissue evidence="4">Leaf</tissue>
    </source>
</reference>
<evidence type="ECO:0000256" key="1">
    <source>
        <dbReference type="SAM" id="MobiDB-lite"/>
    </source>
</evidence>
<organism evidence="3 4">
    <name type="scientific">Vigna radiata var. radiata</name>
    <name type="common">Mung bean</name>
    <name type="synonym">Phaseolus aureus</name>
    <dbReference type="NCBI Taxonomy" id="3916"/>
    <lineage>
        <taxon>Eukaryota</taxon>
        <taxon>Viridiplantae</taxon>
        <taxon>Streptophyta</taxon>
        <taxon>Embryophyta</taxon>
        <taxon>Tracheophyta</taxon>
        <taxon>Spermatophyta</taxon>
        <taxon>Magnoliopsida</taxon>
        <taxon>eudicotyledons</taxon>
        <taxon>Gunneridae</taxon>
        <taxon>Pentapetalae</taxon>
        <taxon>rosids</taxon>
        <taxon>fabids</taxon>
        <taxon>Fabales</taxon>
        <taxon>Fabaceae</taxon>
        <taxon>Papilionoideae</taxon>
        <taxon>50 kb inversion clade</taxon>
        <taxon>NPAAA clade</taxon>
        <taxon>indigoferoid/millettioid clade</taxon>
        <taxon>Phaseoleae</taxon>
        <taxon>Vigna</taxon>
    </lineage>
</organism>
<gene>
    <name evidence="4" type="primary">LOC106758844</name>
</gene>
<dbReference type="InterPro" id="IPR038931">
    <property type="entry name" value="CRR3"/>
</dbReference>
<dbReference type="GO" id="GO:0010598">
    <property type="term" value="C:NAD(P)H dehydrogenase complex (plastoquinone)"/>
    <property type="evidence" value="ECO:0007669"/>
    <property type="project" value="InterPro"/>
</dbReference>
<feature type="compositionally biased region" description="Polar residues" evidence="1">
    <location>
        <begin position="27"/>
        <end position="43"/>
    </location>
</feature>
<dbReference type="STRING" id="3916.A0A1S3TU67"/>
<feature type="region of interest" description="Disordered" evidence="1">
    <location>
        <begin position="27"/>
        <end position="60"/>
    </location>
</feature>
<sequence>MGREGFGGKLKEGSMFCVCSVSKPTVGSGNIPQITDSDSNSLPTKRFSSRNRVPSEPPKPSVMQMQRIVGAGSFRDTEPLPLPGSDMRKTVMDLFLGQAIEGRVQKKMRETGEWLDANAESKITSSRKGILLFMVQWMLPIWTILFLIAFGAIELPFSNPFLDDLLM</sequence>
<keyword evidence="2" id="KW-1133">Transmembrane helix</keyword>
<proteinExistence type="predicted"/>
<protein>
    <submittedName>
        <fullName evidence="4">Probable NAD(P)H dehydrogenase subunit CRR3, chloroplastic</fullName>
    </submittedName>
</protein>
<keyword evidence="2" id="KW-0812">Transmembrane</keyword>
<evidence type="ECO:0000313" key="3">
    <source>
        <dbReference type="Proteomes" id="UP000087766"/>
    </source>
</evidence>
<dbReference type="Proteomes" id="UP000087766">
    <property type="component" value="Chromosome 4"/>
</dbReference>
<reference evidence="3" key="1">
    <citation type="journal article" date="2014" name="Nat. Commun.">
        <title>Genome sequence of mungbean and insights into evolution within Vigna species.</title>
        <authorList>
            <person name="Kang Y.J."/>
            <person name="Kim S.K."/>
            <person name="Kim M.Y."/>
            <person name="Lestari P."/>
            <person name="Kim K.H."/>
            <person name="Ha B.K."/>
            <person name="Jun T.H."/>
            <person name="Hwang W.J."/>
            <person name="Lee T."/>
            <person name="Lee J."/>
            <person name="Shim S."/>
            <person name="Yoon M.Y."/>
            <person name="Jang Y.E."/>
            <person name="Han K.S."/>
            <person name="Taeprayoon P."/>
            <person name="Yoon N."/>
            <person name="Somta P."/>
            <person name="Tanya P."/>
            <person name="Kim K.S."/>
            <person name="Gwag J.G."/>
            <person name="Moon J.K."/>
            <person name="Lee Y.H."/>
            <person name="Park B.S."/>
            <person name="Bombarely A."/>
            <person name="Doyle J.J."/>
            <person name="Jackson S.A."/>
            <person name="Schafleitner R."/>
            <person name="Srinives P."/>
            <person name="Varshney R.K."/>
            <person name="Lee S.H."/>
        </authorList>
    </citation>
    <scope>NUCLEOTIDE SEQUENCE [LARGE SCALE GENOMIC DNA]</scope>
    <source>
        <strain evidence="3">cv. VC1973A</strain>
    </source>
</reference>
<dbReference type="GO" id="GO:0009773">
    <property type="term" value="P:photosynthetic electron transport in photosystem I"/>
    <property type="evidence" value="ECO:0007669"/>
    <property type="project" value="InterPro"/>
</dbReference>
<evidence type="ECO:0000313" key="4">
    <source>
        <dbReference type="RefSeq" id="XP_014497323.1"/>
    </source>
</evidence>
<name>A0A1S3TU67_VIGRR</name>
<dbReference type="AlphaFoldDB" id="A0A1S3TU67"/>
<dbReference type="KEGG" id="vra:106758844"/>
<keyword evidence="3" id="KW-1185">Reference proteome</keyword>
<keyword evidence="2" id="KW-0472">Membrane</keyword>
<evidence type="ECO:0000256" key="2">
    <source>
        <dbReference type="SAM" id="Phobius"/>
    </source>
</evidence>
<feature type="transmembrane region" description="Helical" evidence="2">
    <location>
        <begin position="130"/>
        <end position="153"/>
    </location>
</feature>
<dbReference type="PANTHER" id="PTHR36340:SF1">
    <property type="entry name" value="NAD(P)H DEHYDROGENASE SUBUNIT CRR3, CHLOROPLASTIC-RELATED"/>
    <property type="match status" value="1"/>
</dbReference>
<dbReference type="PANTHER" id="PTHR36340">
    <property type="entry name" value="NAD(P)H DEHYDROGENASE SUBUNIT CRR3, CHLOROPLASTIC-RELATED"/>
    <property type="match status" value="1"/>
</dbReference>
<dbReference type="OrthoDB" id="786513at2759"/>